<dbReference type="AlphaFoldDB" id="A0A6C0ASJ3"/>
<dbReference type="EC" id="1.8.3.2" evidence="2"/>
<evidence type="ECO:0000256" key="3">
    <source>
        <dbReference type="ARBA" id="ARBA00022630"/>
    </source>
</evidence>
<comment type="cofactor">
    <cofactor evidence="1">
        <name>FAD</name>
        <dbReference type="ChEBI" id="CHEBI:57692"/>
    </cofactor>
</comment>
<evidence type="ECO:0000259" key="7">
    <source>
        <dbReference type="PROSITE" id="PS51324"/>
    </source>
</evidence>
<evidence type="ECO:0000256" key="4">
    <source>
        <dbReference type="ARBA" id="ARBA00022827"/>
    </source>
</evidence>
<dbReference type="PANTHER" id="PTHR12645">
    <property type="entry name" value="ALR/ERV"/>
    <property type="match status" value="1"/>
</dbReference>
<dbReference type="InterPro" id="IPR036774">
    <property type="entry name" value="ERV/ALR_sulphydryl_oxid_sf"/>
</dbReference>
<keyword evidence="5" id="KW-0560">Oxidoreductase</keyword>
<feature type="domain" description="ERV/ALR sulfhydryl oxidase" evidence="7">
    <location>
        <begin position="44"/>
        <end position="145"/>
    </location>
</feature>
<dbReference type="Gene3D" id="1.20.120.310">
    <property type="entry name" value="ERV/ALR sulfhydryl oxidase domain"/>
    <property type="match status" value="1"/>
</dbReference>
<dbReference type="InterPro" id="IPR017905">
    <property type="entry name" value="ERV/ALR_sulphydryl_oxidase"/>
</dbReference>
<keyword evidence="4" id="KW-0274">FAD</keyword>
<evidence type="ECO:0000256" key="2">
    <source>
        <dbReference type="ARBA" id="ARBA00012512"/>
    </source>
</evidence>
<evidence type="ECO:0000256" key="6">
    <source>
        <dbReference type="ARBA" id="ARBA00023157"/>
    </source>
</evidence>
<evidence type="ECO:0000313" key="8">
    <source>
        <dbReference type="EMBL" id="QHS82887.1"/>
    </source>
</evidence>
<evidence type="ECO:0000256" key="1">
    <source>
        <dbReference type="ARBA" id="ARBA00001974"/>
    </source>
</evidence>
<accession>A0A6C0ASJ3</accession>
<sequence>MNLQFINARTQGQYKNRPFLMMASIPLPTKKSVMNVATQSNPENQPKKVVWGEPTWFLFHTLAEKVKEENFDQIKTDLLNHIKSICNVLPCPICAEHATKYMQQVQINSIRTKDDLKLLLFRFHNHVNAKKGYLQFPLDNLDDKYSKANTNNIINYFLTVFQKKSNNVTAIASDMYKTRILQLFKNWLSVNIQYFDS</sequence>
<dbReference type="Pfam" id="PF04777">
    <property type="entry name" value="Evr1_Alr"/>
    <property type="match status" value="1"/>
</dbReference>
<name>A0A6C0ASJ3_9ZZZZ</name>
<dbReference type="GO" id="GO:0005739">
    <property type="term" value="C:mitochondrion"/>
    <property type="evidence" value="ECO:0007669"/>
    <property type="project" value="TreeGrafter"/>
</dbReference>
<dbReference type="InterPro" id="IPR039799">
    <property type="entry name" value="ALR/ERV"/>
</dbReference>
<keyword evidence="3" id="KW-0285">Flavoprotein</keyword>
<proteinExistence type="predicted"/>
<evidence type="ECO:0000256" key="5">
    <source>
        <dbReference type="ARBA" id="ARBA00023002"/>
    </source>
</evidence>
<dbReference type="GO" id="GO:0050660">
    <property type="term" value="F:flavin adenine dinucleotide binding"/>
    <property type="evidence" value="ECO:0007669"/>
    <property type="project" value="TreeGrafter"/>
</dbReference>
<dbReference type="EMBL" id="MN740807">
    <property type="protein sequence ID" value="QHS82887.1"/>
    <property type="molecule type" value="Genomic_DNA"/>
</dbReference>
<dbReference type="PROSITE" id="PS51324">
    <property type="entry name" value="ERV_ALR"/>
    <property type="match status" value="1"/>
</dbReference>
<dbReference type="GO" id="GO:0016971">
    <property type="term" value="F:flavin-dependent sulfhydryl oxidase activity"/>
    <property type="evidence" value="ECO:0007669"/>
    <property type="project" value="InterPro"/>
</dbReference>
<reference evidence="8" key="1">
    <citation type="journal article" date="2020" name="Nature">
        <title>Giant virus diversity and host interactions through global metagenomics.</title>
        <authorList>
            <person name="Schulz F."/>
            <person name="Roux S."/>
            <person name="Paez-Espino D."/>
            <person name="Jungbluth S."/>
            <person name="Walsh D.A."/>
            <person name="Denef V.J."/>
            <person name="McMahon K.D."/>
            <person name="Konstantinidis K.T."/>
            <person name="Eloe-Fadrosh E.A."/>
            <person name="Kyrpides N.C."/>
            <person name="Woyke T."/>
        </authorList>
    </citation>
    <scope>NUCLEOTIDE SEQUENCE</scope>
    <source>
        <strain evidence="8">GVMAG-S-1101171-111</strain>
    </source>
</reference>
<dbReference type="SUPFAM" id="SSF69000">
    <property type="entry name" value="FAD-dependent thiol oxidase"/>
    <property type="match status" value="1"/>
</dbReference>
<organism evidence="8">
    <name type="scientific">viral metagenome</name>
    <dbReference type="NCBI Taxonomy" id="1070528"/>
    <lineage>
        <taxon>unclassified sequences</taxon>
        <taxon>metagenomes</taxon>
        <taxon>organismal metagenomes</taxon>
    </lineage>
</organism>
<keyword evidence="6" id="KW-1015">Disulfide bond</keyword>
<dbReference type="PANTHER" id="PTHR12645:SF0">
    <property type="entry name" value="FAD-LINKED SULFHYDRYL OXIDASE ALR"/>
    <property type="match status" value="1"/>
</dbReference>
<protein>
    <recommendedName>
        <fullName evidence="2">thiol oxidase</fullName>
        <ecNumber evidence="2">1.8.3.2</ecNumber>
    </recommendedName>
</protein>